<keyword evidence="2" id="KW-1185">Reference proteome</keyword>
<dbReference type="EMBL" id="CABPSC010000001">
    <property type="protein sequence ID" value="VVD64305.1"/>
    <property type="molecule type" value="Genomic_DNA"/>
</dbReference>
<organism evidence="1 2">
    <name type="scientific">Pandoraea nosoerga</name>
    <dbReference type="NCBI Taxonomy" id="2508296"/>
    <lineage>
        <taxon>Bacteria</taxon>
        <taxon>Pseudomonadati</taxon>
        <taxon>Pseudomonadota</taxon>
        <taxon>Betaproteobacteria</taxon>
        <taxon>Burkholderiales</taxon>
        <taxon>Burkholderiaceae</taxon>
        <taxon>Pandoraea</taxon>
    </lineage>
</organism>
<accession>A0A5E4RMN2</accession>
<dbReference type="AlphaFoldDB" id="A0A5E4RMN2"/>
<dbReference type="InterPro" id="IPR009389">
    <property type="entry name" value="DUF1045"/>
</dbReference>
<evidence type="ECO:0000313" key="2">
    <source>
        <dbReference type="Proteomes" id="UP000367825"/>
    </source>
</evidence>
<reference evidence="1 2" key="1">
    <citation type="submission" date="2019-08" db="EMBL/GenBank/DDBJ databases">
        <authorList>
            <person name="Peeters C."/>
        </authorList>
    </citation>
    <scope>NUCLEOTIDE SEQUENCE [LARGE SCALE GENOMIC DNA]</scope>
    <source>
        <strain evidence="1 2">LMG 31109</strain>
    </source>
</reference>
<protein>
    <recommendedName>
        <fullName evidence="3">Phosphonate metabolism protein</fullName>
    </recommendedName>
</protein>
<name>A0A5E4RMN2_9BURK</name>
<gene>
    <name evidence="1" type="ORF">PNO31109_00261</name>
</gene>
<dbReference type="NCBIfam" id="TIGR03223">
    <property type="entry name" value="Phn_opern_protn"/>
    <property type="match status" value="1"/>
</dbReference>
<sequence>MTVAPRRQPLPDLDLAVARFAVYYAPPPGSCWWNEGSRWLGRDAITGRQLACPHVPGLSRALRDLTGEPRRYGLHATLKAPMRLTPDARVDALFTTAAGVAARHAAFDLPVQADLIDTGCGKRPGFVALRPKANDPAGAAMQSLAADCVRAFDALRAPLTEAECERRQAQRLSSRQRELLARWGYPHVLDEFRFHVTLSDRVDAADASAMIDWWQPRAQALGAMRVEAIAIFVQPAPGEPFMLHERFTLGEAA</sequence>
<dbReference type="PIRSF" id="PIRSF033328">
    <property type="entry name" value="Phest_Mll4975"/>
    <property type="match status" value="1"/>
</dbReference>
<dbReference type="RefSeq" id="WP_150553828.1">
    <property type="nucleotide sequence ID" value="NZ_CABPSC010000001.1"/>
</dbReference>
<evidence type="ECO:0008006" key="3">
    <source>
        <dbReference type="Google" id="ProtNLM"/>
    </source>
</evidence>
<evidence type="ECO:0000313" key="1">
    <source>
        <dbReference type="EMBL" id="VVD64305.1"/>
    </source>
</evidence>
<dbReference type="Proteomes" id="UP000367825">
    <property type="component" value="Unassembled WGS sequence"/>
</dbReference>
<proteinExistence type="predicted"/>
<dbReference type="Gene3D" id="3.90.1140.10">
    <property type="entry name" value="Cyclic phosphodiesterase"/>
    <property type="match status" value="1"/>
</dbReference>
<dbReference type="OrthoDB" id="5801437at2"/>
<dbReference type="Pfam" id="PF06299">
    <property type="entry name" value="DUF1045"/>
    <property type="match status" value="1"/>
</dbReference>